<evidence type="ECO:0000313" key="1">
    <source>
        <dbReference type="EMBL" id="OCT91956.1"/>
    </source>
</evidence>
<evidence type="ECO:0000313" key="2">
    <source>
        <dbReference type="Proteomes" id="UP000694892"/>
    </source>
</evidence>
<dbReference type="PANTHER" id="PTHR33198">
    <property type="entry name" value="ANK_REP_REGION DOMAIN-CONTAINING PROTEIN-RELATED"/>
    <property type="match status" value="1"/>
</dbReference>
<gene>
    <name evidence="1" type="ORF">XELAEV_18015013mg</name>
</gene>
<dbReference type="PANTHER" id="PTHR33198:SF20">
    <property type="entry name" value="RETROTRANSPOSON GAG DOMAIN-CONTAINING PROTEIN"/>
    <property type="match status" value="1"/>
</dbReference>
<accession>A0A974DJG8</accession>
<dbReference type="EMBL" id="CM004469">
    <property type="protein sequence ID" value="OCT91956.1"/>
    <property type="molecule type" value="Genomic_DNA"/>
</dbReference>
<dbReference type="OMA" id="AKTCNFK"/>
<sequence>MQGNLEQNWSRFKQRFLLYQRAIKAHEEEDVQTIALFLTVAGQEAIDVYNTFQFAEAEKDNFNAVLKKFENYCVPRKNITYERHVFSSRLQKEHETIDKYVTDLRLKSHSCEFGALTESLIKDQLVMGIHNMKVKEKLLTKTDLTLDHAIQICKASEITQAQLKQIEHPRESCCVMEVSSKQPPLKGHYKGRVQKTSNFSGFKNKKAHAFTSSNCGQSHAYMQCPAYGKTCNSCGRANHFQKMCRSTANHCV</sequence>
<organism evidence="1 2">
    <name type="scientific">Xenopus laevis</name>
    <name type="common">African clawed frog</name>
    <dbReference type="NCBI Taxonomy" id="8355"/>
    <lineage>
        <taxon>Eukaryota</taxon>
        <taxon>Metazoa</taxon>
        <taxon>Chordata</taxon>
        <taxon>Craniata</taxon>
        <taxon>Vertebrata</taxon>
        <taxon>Euteleostomi</taxon>
        <taxon>Amphibia</taxon>
        <taxon>Batrachia</taxon>
        <taxon>Anura</taxon>
        <taxon>Pipoidea</taxon>
        <taxon>Pipidae</taxon>
        <taxon>Xenopodinae</taxon>
        <taxon>Xenopus</taxon>
        <taxon>Xenopus</taxon>
    </lineage>
</organism>
<evidence type="ECO:0008006" key="3">
    <source>
        <dbReference type="Google" id="ProtNLM"/>
    </source>
</evidence>
<protein>
    <recommendedName>
        <fullName evidence="3">CCHC-type domain-containing protein</fullName>
    </recommendedName>
</protein>
<name>A0A974DJG8_XENLA</name>
<reference evidence="2" key="1">
    <citation type="journal article" date="2016" name="Nature">
        <title>Genome evolution in the allotetraploid frog Xenopus laevis.</title>
        <authorList>
            <person name="Session A.M."/>
            <person name="Uno Y."/>
            <person name="Kwon T."/>
            <person name="Chapman J.A."/>
            <person name="Toyoda A."/>
            <person name="Takahashi S."/>
            <person name="Fukui A."/>
            <person name="Hikosaka A."/>
            <person name="Suzuki A."/>
            <person name="Kondo M."/>
            <person name="van Heeringen S.J."/>
            <person name="Quigley I."/>
            <person name="Heinz S."/>
            <person name="Ogino H."/>
            <person name="Ochi H."/>
            <person name="Hellsten U."/>
            <person name="Lyons J.B."/>
            <person name="Simakov O."/>
            <person name="Putnam N."/>
            <person name="Stites J."/>
            <person name="Kuroki Y."/>
            <person name="Tanaka T."/>
            <person name="Michiue T."/>
            <person name="Watanabe M."/>
            <person name="Bogdanovic O."/>
            <person name="Lister R."/>
            <person name="Georgiou G."/>
            <person name="Paranjpe S.S."/>
            <person name="van Kruijsbergen I."/>
            <person name="Shu S."/>
            <person name="Carlson J."/>
            <person name="Kinoshita T."/>
            <person name="Ohta Y."/>
            <person name="Mawaribuchi S."/>
            <person name="Jenkins J."/>
            <person name="Grimwood J."/>
            <person name="Schmutz J."/>
            <person name="Mitros T."/>
            <person name="Mozaffari S.V."/>
            <person name="Suzuki Y."/>
            <person name="Haramoto Y."/>
            <person name="Yamamoto T.S."/>
            <person name="Takagi C."/>
            <person name="Heald R."/>
            <person name="Miller K."/>
            <person name="Haudenschild C."/>
            <person name="Kitzman J."/>
            <person name="Nakayama T."/>
            <person name="Izutsu Y."/>
            <person name="Robert J."/>
            <person name="Fortriede J."/>
            <person name="Burns K."/>
            <person name="Lotay V."/>
            <person name="Karimi K."/>
            <person name="Yasuoka Y."/>
            <person name="Dichmann D.S."/>
            <person name="Flajnik M.F."/>
            <person name="Houston D.W."/>
            <person name="Shendure J."/>
            <person name="DuPasquier L."/>
            <person name="Vize P.D."/>
            <person name="Zorn A.M."/>
            <person name="Ito M."/>
            <person name="Marcotte E.M."/>
            <person name="Wallingford J.B."/>
            <person name="Ito Y."/>
            <person name="Asashima M."/>
            <person name="Ueno N."/>
            <person name="Matsuda Y."/>
            <person name="Veenstra G.J."/>
            <person name="Fujiyama A."/>
            <person name="Harland R.M."/>
            <person name="Taira M."/>
            <person name="Rokhsar D.S."/>
        </authorList>
    </citation>
    <scope>NUCLEOTIDE SEQUENCE [LARGE SCALE GENOMIC DNA]</scope>
    <source>
        <strain evidence="2">J</strain>
    </source>
</reference>
<dbReference type="AlphaFoldDB" id="A0A974DJG8"/>
<dbReference type="Proteomes" id="UP000694892">
    <property type="component" value="Chromosome 2S"/>
</dbReference>
<proteinExistence type="predicted"/>